<dbReference type="Proteomes" id="UP001222377">
    <property type="component" value="Unassembled WGS sequence"/>
</dbReference>
<dbReference type="RefSeq" id="WP_003151982.1">
    <property type="nucleotide sequence ID" value="NZ_BSTV01000002.1"/>
</dbReference>
<sequence>MEQKQPGHSPKAQKIQDRIILGTIWVVSALVIALVVGTVMNYIWMFK</sequence>
<comment type="caution">
    <text evidence="1">The sequence shown here is derived from an EMBL/GenBank/DDBJ whole genome shotgun (WGS) entry which is preliminary data.</text>
</comment>
<dbReference type="EMBL" id="JARKHX010000006">
    <property type="protein sequence ID" value="MDF4195651.1"/>
    <property type="molecule type" value="Genomic_DNA"/>
</dbReference>
<evidence type="ECO:0000313" key="2">
    <source>
        <dbReference type="Proteomes" id="UP001222377"/>
    </source>
</evidence>
<organism evidence="1 2">
    <name type="scientific">Bacillus amyloliquefaciens</name>
    <name type="common">Bacillus velezensis</name>
    <dbReference type="NCBI Taxonomy" id="1390"/>
    <lineage>
        <taxon>Bacteria</taxon>
        <taxon>Bacillati</taxon>
        <taxon>Bacillota</taxon>
        <taxon>Bacilli</taxon>
        <taxon>Bacillales</taxon>
        <taxon>Bacillaceae</taxon>
        <taxon>Bacillus</taxon>
        <taxon>Bacillus amyloliquefaciens group</taxon>
    </lineage>
</organism>
<evidence type="ECO:0000313" key="1">
    <source>
        <dbReference type="EMBL" id="MDF4195651.1"/>
    </source>
</evidence>
<dbReference type="GeneID" id="93082964"/>
<reference evidence="1" key="1">
    <citation type="submission" date="2023-02" db="EMBL/GenBank/DDBJ databases">
        <title>Draft Whole-Genome Sequences of Bacillus Strains of Potential Probiotic for Poultry.</title>
        <authorList>
            <person name="Ma L.M."/>
            <person name="Lopez-Guerra N."/>
            <person name="Zhang G."/>
        </authorList>
    </citation>
    <scope>NUCLEOTIDE SEQUENCE</scope>
    <source>
        <strain evidence="1">OSU1013-24</strain>
    </source>
</reference>
<proteinExistence type="predicted"/>
<protein>
    <submittedName>
        <fullName evidence="1">Uncharacterized protein</fullName>
    </submittedName>
</protein>
<name>A0A369CFV9_BACAM</name>
<dbReference type="AlphaFoldDB" id="A0A369CFV9"/>
<gene>
    <name evidence="1" type="ORF">PV946_18110</name>
</gene>
<accession>A0A369CFV9</accession>